<evidence type="ECO:0000313" key="2">
    <source>
        <dbReference type="EMBL" id="OLL21823.1"/>
    </source>
</evidence>
<protein>
    <submittedName>
        <fullName evidence="2">Uncharacterized protein</fullName>
    </submittedName>
</protein>
<sequence length="112" mass="12934">YHTCLNWVDLSHVVQRDLEYRARLRLPVFDLTMRPTLFRLTGYVHHPPEHKKKLDTARTISHRLAQLRKVPAELIPLAVVLGLGIGAAIFALGHKLLYDDLRLTPSKKKKEH</sequence>
<dbReference type="Proteomes" id="UP000186594">
    <property type="component" value="Unassembled WGS sequence"/>
</dbReference>
<dbReference type="EMBL" id="LXFE01004239">
    <property type="protein sequence ID" value="OLL21823.1"/>
    <property type="molecule type" value="Genomic_DNA"/>
</dbReference>
<gene>
    <name evidence="2" type="ORF">NEOLI_001040</name>
</gene>
<comment type="caution">
    <text evidence="2">The sequence shown here is derived from an EMBL/GenBank/DDBJ whole genome shotgun (WGS) entry which is preliminary data.</text>
</comment>
<name>A0A1U7LGV0_NEOID</name>
<keyword evidence="3" id="KW-1185">Reference proteome</keyword>
<keyword evidence="1" id="KW-0812">Transmembrane</keyword>
<feature type="non-terminal residue" evidence="2">
    <location>
        <position position="1"/>
    </location>
</feature>
<organism evidence="2 3">
    <name type="scientific">Neolecta irregularis (strain DAH-3)</name>
    <dbReference type="NCBI Taxonomy" id="1198029"/>
    <lineage>
        <taxon>Eukaryota</taxon>
        <taxon>Fungi</taxon>
        <taxon>Dikarya</taxon>
        <taxon>Ascomycota</taxon>
        <taxon>Taphrinomycotina</taxon>
        <taxon>Neolectales</taxon>
        <taxon>Neolectaceae</taxon>
        <taxon>Neolecta</taxon>
    </lineage>
</organism>
<keyword evidence="1" id="KW-0472">Membrane</keyword>
<keyword evidence="1" id="KW-1133">Transmembrane helix</keyword>
<reference evidence="2 3" key="1">
    <citation type="submission" date="2016-04" db="EMBL/GenBank/DDBJ databases">
        <title>Evolutionary innovation and constraint leading to complex multicellularity in the Ascomycota.</title>
        <authorList>
            <person name="Cisse O."/>
            <person name="Nguyen A."/>
            <person name="Hewitt D.A."/>
            <person name="Jedd G."/>
            <person name="Stajich J.E."/>
        </authorList>
    </citation>
    <scope>NUCLEOTIDE SEQUENCE [LARGE SCALE GENOMIC DNA]</scope>
    <source>
        <strain evidence="2 3">DAH-3</strain>
    </source>
</reference>
<proteinExistence type="predicted"/>
<accession>A0A1U7LGV0</accession>
<feature type="transmembrane region" description="Helical" evidence="1">
    <location>
        <begin position="74"/>
        <end position="98"/>
    </location>
</feature>
<dbReference type="AlphaFoldDB" id="A0A1U7LGV0"/>
<dbReference type="OrthoDB" id="202195at2759"/>
<evidence type="ECO:0000313" key="3">
    <source>
        <dbReference type="Proteomes" id="UP000186594"/>
    </source>
</evidence>
<evidence type="ECO:0000256" key="1">
    <source>
        <dbReference type="SAM" id="Phobius"/>
    </source>
</evidence>